<organism evidence="2 3">
    <name type="scientific">Thermosynechococcus sichuanensis E542</name>
    <dbReference type="NCBI Taxonomy" id="2016101"/>
    <lineage>
        <taxon>Bacteria</taxon>
        <taxon>Bacillati</taxon>
        <taxon>Cyanobacteriota</taxon>
        <taxon>Cyanophyceae</taxon>
        <taxon>Acaryochloridales</taxon>
        <taxon>Thermosynechococcaceae</taxon>
        <taxon>Thermosynechococcus</taxon>
        <taxon>Thermosynechococcus sichuanensis</taxon>
    </lineage>
</organism>
<name>A0A3B7M9M8_9CYAN</name>
<evidence type="ECO:0000256" key="1">
    <source>
        <dbReference type="SAM" id="SignalP"/>
    </source>
</evidence>
<keyword evidence="3" id="KW-1185">Reference proteome</keyword>
<proteinExistence type="predicted"/>
<gene>
    <name evidence="2" type="ORF">D3A95_01505</name>
</gene>
<dbReference type="KEGG" id="tsq:D3A95_01505"/>
<sequence>MSLHSFSRRLVTVGSIAVSGFVVATTAAQANPPIIVNCNGGGQICDQMARYNFTSESPNFDYALQVTAPATHCSEVKYFTTNRQGQRVETEFLGPNRSAFLPIGGNWQQGNHPIQIGAIGRQGGCNAGTLGSWGVQVRPVIVPR</sequence>
<accession>A0A3B7M9M8</accession>
<protein>
    <submittedName>
        <fullName evidence="2">Uncharacterized protein</fullName>
    </submittedName>
</protein>
<evidence type="ECO:0000313" key="2">
    <source>
        <dbReference type="EMBL" id="AXY67317.1"/>
    </source>
</evidence>
<feature type="chain" id="PRO_5017569604" evidence="1">
    <location>
        <begin position="31"/>
        <end position="144"/>
    </location>
</feature>
<dbReference type="Proteomes" id="UP000261812">
    <property type="component" value="Chromosome"/>
</dbReference>
<evidence type="ECO:0000313" key="3">
    <source>
        <dbReference type="Proteomes" id="UP000261812"/>
    </source>
</evidence>
<dbReference type="RefSeq" id="WP_181495740.1">
    <property type="nucleotide sequence ID" value="NZ_CP032152.1"/>
</dbReference>
<feature type="signal peptide" evidence="1">
    <location>
        <begin position="1"/>
        <end position="30"/>
    </location>
</feature>
<reference evidence="3" key="1">
    <citation type="submission" date="2018-09" db="EMBL/GenBank/DDBJ databases">
        <title>Complete genome sequence of thermophilic cyanobacteria strain Thermosynechococcus elongatus PKUAC-SCTE542.</title>
        <authorList>
            <person name="Liang Y."/>
            <person name="Tang J."/>
            <person name="Daroch M."/>
        </authorList>
    </citation>
    <scope>NUCLEOTIDE SEQUENCE [LARGE SCALE GENOMIC DNA]</scope>
    <source>
        <strain evidence="3">E542</strain>
    </source>
</reference>
<dbReference type="EMBL" id="CP032152">
    <property type="protein sequence ID" value="AXY67317.1"/>
    <property type="molecule type" value="Genomic_DNA"/>
</dbReference>
<dbReference type="AlphaFoldDB" id="A0A3B7M9M8"/>
<keyword evidence="1" id="KW-0732">Signal</keyword>